<sequence>MNTHCLKCKYKMDSTEAGKMARTNGSITSGMVGMNLTNETSFVIQGSKYKNFKNTASRFTLYPKELGQIQADEHLLRRSIMSKHIVIEEPKKVPQEQGLSGFTSVTPAIDYLLSNNQSPRFLSYVVEQPIQQQHPGLIPFQNQTITRLASPDPYKSVIDMAEPKVVYGLSNNMQSKLMIAKSNCIKRKILNATAQRSNMGRQYQHILAEQLSQSQSLHISSKPSFERPIYSRNNSQVVSDAISRRQGNQSICALIKKYSPIRPKESLNHTLASNSVVLLSKCTSDQYLHPVANQDIFDCYYNNQKGSLLKVNIESKASSGRFRSDSRRQISSGSMLEQSIQKERSGEGIYEQIKENKGKIIVLAGRQQSEKDLSKKGTPKKTIEINPEFLKRLLKRKKRAEKKGSIDAVTQSSANIDVKRMHREKLLKALNKQFQSHSQQLDQKLVQSLSQSKQKLMRTLNEPCEHCFQSCGALDLKKYIQKQKLKNHMTLASLAAVQRLQEPKLVVKVDFPDQGQVESVANKFESSEPIVEFDYGQILREEYFAKANHSRMRQTVLMRKSLQQNQSRDSTDTLNTKYEMIKPKLKDIMKKNQSLLSSAYV</sequence>
<protein>
    <submittedName>
        <fullName evidence="1">Uncharacterized protein</fullName>
    </submittedName>
</protein>
<reference evidence="1" key="1">
    <citation type="submission" date="2019-06" db="EMBL/GenBank/DDBJ databases">
        <authorList>
            <person name="Zheng W."/>
        </authorList>
    </citation>
    <scope>NUCLEOTIDE SEQUENCE</scope>
    <source>
        <strain evidence="1">QDHG01</strain>
    </source>
</reference>
<accession>A0A8J8T401</accession>
<dbReference type="AlphaFoldDB" id="A0A8J8T401"/>
<evidence type="ECO:0000313" key="2">
    <source>
        <dbReference type="Proteomes" id="UP000785679"/>
    </source>
</evidence>
<comment type="caution">
    <text evidence="1">The sequence shown here is derived from an EMBL/GenBank/DDBJ whole genome shotgun (WGS) entry which is preliminary data.</text>
</comment>
<dbReference type="EMBL" id="RRYP01007279">
    <property type="protein sequence ID" value="TNV80613.1"/>
    <property type="molecule type" value="Genomic_DNA"/>
</dbReference>
<proteinExistence type="predicted"/>
<organism evidence="1 2">
    <name type="scientific">Halteria grandinella</name>
    <dbReference type="NCBI Taxonomy" id="5974"/>
    <lineage>
        <taxon>Eukaryota</taxon>
        <taxon>Sar</taxon>
        <taxon>Alveolata</taxon>
        <taxon>Ciliophora</taxon>
        <taxon>Intramacronucleata</taxon>
        <taxon>Spirotrichea</taxon>
        <taxon>Stichotrichia</taxon>
        <taxon>Sporadotrichida</taxon>
        <taxon>Halteriidae</taxon>
        <taxon>Halteria</taxon>
    </lineage>
</organism>
<name>A0A8J8T401_HALGN</name>
<gene>
    <name evidence="1" type="ORF">FGO68_gene16387</name>
</gene>
<dbReference type="Proteomes" id="UP000785679">
    <property type="component" value="Unassembled WGS sequence"/>
</dbReference>
<keyword evidence="2" id="KW-1185">Reference proteome</keyword>
<evidence type="ECO:0000313" key="1">
    <source>
        <dbReference type="EMBL" id="TNV80613.1"/>
    </source>
</evidence>